<proteinExistence type="predicted"/>
<protein>
    <submittedName>
        <fullName evidence="1">Uncharacterized protein</fullName>
    </submittedName>
</protein>
<dbReference type="AlphaFoldDB" id="A0A9D6V9K3"/>
<organism evidence="1 2">
    <name type="scientific">Desulfomonile tiedjei</name>
    <dbReference type="NCBI Taxonomy" id="2358"/>
    <lineage>
        <taxon>Bacteria</taxon>
        <taxon>Pseudomonadati</taxon>
        <taxon>Thermodesulfobacteriota</taxon>
        <taxon>Desulfomonilia</taxon>
        <taxon>Desulfomonilales</taxon>
        <taxon>Desulfomonilaceae</taxon>
        <taxon>Desulfomonile</taxon>
    </lineage>
</organism>
<name>A0A9D6V9K3_9BACT</name>
<gene>
    <name evidence="1" type="ORF">HY912_23375</name>
</gene>
<dbReference type="Proteomes" id="UP000807825">
    <property type="component" value="Unassembled WGS sequence"/>
</dbReference>
<sequence>FADIIENTIRTISENGGFSFDEKKDTILESDFRDHVLTVLKSMGHFAFAEPTRRKGFIDILLKRNGSEAIIEFKVWGRRKYKQVIGQALSYGTPWTLEYATVMINPNSNPILDKFIENAKNAPGYRYHTVANPEFAPLNKLTSFHYLAKWNKHVTVNHFVINAQLLTSLI</sequence>
<evidence type="ECO:0000313" key="1">
    <source>
        <dbReference type="EMBL" id="MBI5252446.1"/>
    </source>
</evidence>
<evidence type="ECO:0000313" key="2">
    <source>
        <dbReference type="Proteomes" id="UP000807825"/>
    </source>
</evidence>
<accession>A0A9D6V9K3</accession>
<feature type="non-terminal residue" evidence="1">
    <location>
        <position position="1"/>
    </location>
</feature>
<reference evidence="1" key="1">
    <citation type="submission" date="2020-07" db="EMBL/GenBank/DDBJ databases">
        <title>Huge and variable diversity of episymbiotic CPR bacteria and DPANN archaea in groundwater ecosystems.</title>
        <authorList>
            <person name="He C.Y."/>
            <person name="Keren R."/>
            <person name="Whittaker M."/>
            <person name="Farag I.F."/>
            <person name="Doudna J."/>
            <person name="Cate J.H.D."/>
            <person name="Banfield J.F."/>
        </authorList>
    </citation>
    <scope>NUCLEOTIDE SEQUENCE</scope>
    <source>
        <strain evidence="1">NC_groundwater_1664_Pr3_B-0.1um_52_9</strain>
    </source>
</reference>
<comment type="caution">
    <text evidence="1">The sequence shown here is derived from an EMBL/GenBank/DDBJ whole genome shotgun (WGS) entry which is preliminary data.</text>
</comment>
<dbReference type="EMBL" id="JACRDE010000607">
    <property type="protein sequence ID" value="MBI5252446.1"/>
    <property type="molecule type" value="Genomic_DNA"/>
</dbReference>